<dbReference type="CDD" id="cd22157">
    <property type="entry name" value="F-box_AtFBW1-like"/>
    <property type="match status" value="1"/>
</dbReference>
<dbReference type="PROSITE" id="PS50181">
    <property type="entry name" value="FBOX"/>
    <property type="match status" value="1"/>
</dbReference>
<dbReference type="InterPro" id="IPR013187">
    <property type="entry name" value="F-box-assoc_dom_typ3"/>
</dbReference>
<organism evidence="4 5">
    <name type="scientific">Centaurea solstitialis</name>
    <name type="common">yellow star-thistle</name>
    <dbReference type="NCBI Taxonomy" id="347529"/>
    <lineage>
        <taxon>Eukaryota</taxon>
        <taxon>Viridiplantae</taxon>
        <taxon>Streptophyta</taxon>
        <taxon>Embryophyta</taxon>
        <taxon>Tracheophyta</taxon>
        <taxon>Spermatophyta</taxon>
        <taxon>Magnoliopsida</taxon>
        <taxon>eudicotyledons</taxon>
        <taxon>Gunneridae</taxon>
        <taxon>Pentapetalae</taxon>
        <taxon>asterids</taxon>
        <taxon>campanulids</taxon>
        <taxon>Asterales</taxon>
        <taxon>Asteraceae</taxon>
        <taxon>Carduoideae</taxon>
        <taxon>Cardueae</taxon>
        <taxon>Centaureinae</taxon>
        <taxon>Centaurea</taxon>
    </lineage>
</organism>
<dbReference type="AlphaFoldDB" id="A0AA38S6B6"/>
<dbReference type="NCBIfam" id="TIGR01640">
    <property type="entry name" value="F_box_assoc_1"/>
    <property type="match status" value="2"/>
</dbReference>
<evidence type="ECO:0000256" key="2">
    <source>
        <dbReference type="SAM" id="MobiDB-lite"/>
    </source>
</evidence>
<dbReference type="PANTHER" id="PTHR31672:SF13">
    <property type="entry name" value="F-BOX PROTEIN CPR30-LIKE"/>
    <property type="match status" value="1"/>
</dbReference>
<keyword evidence="5" id="KW-1185">Reference proteome</keyword>
<feature type="compositionally biased region" description="Low complexity" evidence="2">
    <location>
        <begin position="686"/>
        <end position="698"/>
    </location>
</feature>
<comment type="caution">
    <text evidence="4">The sequence shown here is derived from an EMBL/GenBank/DDBJ whole genome shotgun (WGS) entry which is preliminary data.</text>
</comment>
<reference evidence="4" key="1">
    <citation type="submission" date="2023-03" db="EMBL/GenBank/DDBJ databases">
        <title>Chromosome-scale reference genome and RAD-based genetic map of yellow starthistle (Centaurea solstitialis) reveal putative structural variation and QTLs associated with invader traits.</title>
        <authorList>
            <person name="Reatini B."/>
            <person name="Cang F.A."/>
            <person name="Jiang Q."/>
            <person name="Mckibben M.T.W."/>
            <person name="Barker M.S."/>
            <person name="Rieseberg L.H."/>
            <person name="Dlugosch K.M."/>
        </authorList>
    </citation>
    <scope>NUCLEOTIDE SEQUENCE</scope>
    <source>
        <strain evidence="4">CAN-66</strain>
        <tissue evidence="4">Leaf</tissue>
    </source>
</reference>
<feature type="region of interest" description="Disordered" evidence="2">
    <location>
        <begin position="849"/>
        <end position="879"/>
    </location>
</feature>
<protein>
    <recommendedName>
        <fullName evidence="3">F-box domain-containing protein</fullName>
    </recommendedName>
</protein>
<dbReference type="Gene3D" id="1.20.1280.50">
    <property type="match status" value="1"/>
</dbReference>
<dbReference type="InterPro" id="IPR001810">
    <property type="entry name" value="F-box_dom"/>
</dbReference>
<feature type="compositionally biased region" description="Polar residues" evidence="2">
    <location>
        <begin position="670"/>
        <end position="685"/>
    </location>
</feature>
<feature type="coiled-coil region" evidence="1">
    <location>
        <begin position="707"/>
        <end position="738"/>
    </location>
</feature>
<evidence type="ECO:0000313" key="5">
    <source>
        <dbReference type="Proteomes" id="UP001172457"/>
    </source>
</evidence>
<accession>A0AA38S6B6</accession>
<sequence>MAEFFLRILIDSSVEDLPTELTIDILSRLPVKTIINCKLVCKKWRNLVSDTVFVKLHLFRSPTCLIIHQHLDIRFPWNLIFPNNPGTLKLVEIEDKVDHHRLHTDPPMSLDLSLPPVLHNTIIWHIGSVNGLICLRQSSHKHNLFYDIYICNPVTREYMLLPRQCSHTPGEVYGFGVSSLKGEYKVIRTFQAKVVRNGGKPTQVEILPNSNKPSQPSVLEVEVYTLGTRQWRSLGPVRVTYWLDAFDQFYGLFLNNHCHWIVLDVENTYENICTFDFDKEIFQLFPSPPSESVPRKRCRGQSLAILKGCLCKLDTYDSELTIWVMKEYGIKNSWHKEVVIRPEICVDLKWPSYTPIHLIAGLKDGRFFMVFDRKVCVFDPRSQTIEDTKMCKVTRGYMILPGQRLQTDGFVALACGLGVSSLGGNKVVQTFQRKPARLQRRIVLEADVYTLGTGKWRSLSPVSVTYWLNSHHRLNGLFLNNHWDWIVRDFDDTHQKIATFDFDKETFQFLPPPPPVKVNHGLSLGILKGCLCKLDTYYSQLTIWMMKEYGMKNSWHKEMVITRKISMDLPWPYNPVQIAGLKDGSILMVSEYKLWVFDPRNSQSDSASKDSSITQKSFSKLYSDGLDDVQEEIFRVVTSDGYVEYKEASAISSTDVVKPYQLESDDDTQPVISETSKPQNTSTSQITNGSSSTISLISSDNSDSNEIVCLNKKHESYKKQVENTINQLRVELARQKCDSKFWLSKCTSLTKSHDRLVERLSVYEEGLHYAGKSQKIESPAVTESYLKSIRFTQGVKSMLRHFQKQLDLKKNIISVNTPEKSKPCFTQSQTSHTKPKPFDICANVSAERVVHASKKRQKKKPRSQSRKDSSSMQFSSNVVTPNNRRSHFLFNKSHVPFYTTMINKKATVISSTSSNSQHMDETHTKFINSSDLHSCVSNFVPFRKSIVRKGIKYFWDSISKVYKNS</sequence>
<feature type="compositionally biased region" description="Basic residues" evidence="2">
    <location>
        <begin position="851"/>
        <end position="864"/>
    </location>
</feature>
<evidence type="ECO:0000259" key="3">
    <source>
        <dbReference type="PROSITE" id="PS50181"/>
    </source>
</evidence>
<name>A0AA38S6B6_9ASTR</name>
<dbReference type="Pfam" id="PF12937">
    <property type="entry name" value="F-box-like"/>
    <property type="match status" value="1"/>
</dbReference>
<evidence type="ECO:0000313" key="4">
    <source>
        <dbReference type="EMBL" id="KAJ9536593.1"/>
    </source>
</evidence>
<dbReference type="SUPFAM" id="SSF81383">
    <property type="entry name" value="F-box domain"/>
    <property type="match status" value="1"/>
</dbReference>
<gene>
    <name evidence="4" type="ORF">OSB04_un000242</name>
</gene>
<proteinExistence type="predicted"/>
<dbReference type="Proteomes" id="UP001172457">
    <property type="component" value="Unassembled WGS sequence"/>
</dbReference>
<feature type="domain" description="F-box" evidence="3">
    <location>
        <begin position="11"/>
        <end position="56"/>
    </location>
</feature>
<keyword evidence="1" id="KW-0175">Coiled coil</keyword>
<dbReference type="SMART" id="SM00256">
    <property type="entry name" value="FBOX"/>
    <property type="match status" value="1"/>
</dbReference>
<evidence type="ECO:0000256" key="1">
    <source>
        <dbReference type="SAM" id="Coils"/>
    </source>
</evidence>
<feature type="region of interest" description="Disordered" evidence="2">
    <location>
        <begin position="659"/>
        <end position="698"/>
    </location>
</feature>
<dbReference type="PANTHER" id="PTHR31672">
    <property type="entry name" value="BNACNNG10540D PROTEIN"/>
    <property type="match status" value="1"/>
</dbReference>
<dbReference type="InterPro" id="IPR036047">
    <property type="entry name" value="F-box-like_dom_sf"/>
</dbReference>
<dbReference type="InterPro" id="IPR050796">
    <property type="entry name" value="SCF_F-box_component"/>
</dbReference>
<dbReference type="EMBL" id="JARYMX010000015">
    <property type="protein sequence ID" value="KAJ9536593.1"/>
    <property type="molecule type" value="Genomic_DNA"/>
</dbReference>
<dbReference type="Pfam" id="PF08268">
    <property type="entry name" value="FBA_3"/>
    <property type="match status" value="1"/>
</dbReference>
<dbReference type="InterPro" id="IPR017451">
    <property type="entry name" value="F-box-assoc_interact_dom"/>
</dbReference>